<keyword evidence="1" id="KW-0805">Transcription regulation</keyword>
<dbReference type="InterPro" id="IPR011008">
    <property type="entry name" value="Dimeric_a/b-barrel"/>
</dbReference>
<dbReference type="SUPFAM" id="SSF46785">
    <property type="entry name" value="Winged helix' DNA-binding domain"/>
    <property type="match status" value="1"/>
</dbReference>
<dbReference type="SUPFAM" id="SSF54909">
    <property type="entry name" value="Dimeric alpha+beta barrel"/>
    <property type="match status" value="1"/>
</dbReference>
<dbReference type="InterPro" id="IPR036388">
    <property type="entry name" value="WH-like_DNA-bd_sf"/>
</dbReference>
<organism evidence="5">
    <name type="scientific">uncultured Poseidoniia archaeon</name>
    <dbReference type="NCBI Taxonomy" id="1697135"/>
    <lineage>
        <taxon>Archaea</taxon>
        <taxon>Methanobacteriati</taxon>
        <taxon>Thermoplasmatota</taxon>
        <taxon>Candidatus Poseidoniia</taxon>
        <taxon>environmental samples</taxon>
    </lineage>
</organism>
<dbReference type="Pfam" id="PF01037">
    <property type="entry name" value="AsnC_trans_reg"/>
    <property type="match status" value="1"/>
</dbReference>
<dbReference type="GO" id="GO:0043200">
    <property type="term" value="P:response to amino acid"/>
    <property type="evidence" value="ECO:0007669"/>
    <property type="project" value="TreeGrafter"/>
</dbReference>
<accession>A0A1B1TG17</accession>
<dbReference type="GO" id="GO:0005829">
    <property type="term" value="C:cytosol"/>
    <property type="evidence" value="ECO:0007669"/>
    <property type="project" value="TreeGrafter"/>
</dbReference>
<dbReference type="InterPro" id="IPR019887">
    <property type="entry name" value="Tscrpt_reg_AsnC/Lrp_C"/>
</dbReference>
<name>A0A1B1TG17_9ARCH</name>
<evidence type="ECO:0000313" key="5">
    <source>
        <dbReference type="EMBL" id="ANV81214.1"/>
    </source>
</evidence>
<dbReference type="Gene3D" id="1.10.10.10">
    <property type="entry name" value="Winged helix-like DNA-binding domain superfamily/Winged helix DNA-binding domain"/>
    <property type="match status" value="1"/>
</dbReference>
<dbReference type="InterPro" id="IPR036390">
    <property type="entry name" value="WH_DNA-bd_sf"/>
</dbReference>
<dbReference type="PROSITE" id="PS50956">
    <property type="entry name" value="HTH_ASNC_2"/>
    <property type="match status" value="1"/>
</dbReference>
<keyword evidence="3" id="KW-0804">Transcription</keyword>
<evidence type="ECO:0000259" key="4">
    <source>
        <dbReference type="PROSITE" id="PS50956"/>
    </source>
</evidence>
<dbReference type="AlphaFoldDB" id="A0A1B1TG17"/>
<reference evidence="5" key="2">
    <citation type="journal article" date="2015" name="ISME J.">
        <title>A new class of marine Euryarchaeota group II from the Mediterranean deep chlorophyll maximum.</title>
        <authorList>
            <person name="Martin-Cuadrado A.B."/>
            <person name="Garcia-Heredia I."/>
            <person name="Molto A.G."/>
            <person name="Lopez-Ubeda R."/>
            <person name="Kimes N."/>
            <person name="Lopez-Garcia P."/>
            <person name="Moreira D."/>
            <person name="Rodriguez-Valera F."/>
        </authorList>
    </citation>
    <scope>NUCLEOTIDE SEQUENCE</scope>
</reference>
<dbReference type="InterPro" id="IPR011991">
    <property type="entry name" value="ArsR-like_HTH"/>
</dbReference>
<dbReference type="SMART" id="SM00344">
    <property type="entry name" value="HTH_ASNC"/>
    <property type="match status" value="1"/>
</dbReference>
<dbReference type="InterPro" id="IPR019888">
    <property type="entry name" value="Tscrpt_reg_AsnC-like"/>
</dbReference>
<proteinExistence type="predicted"/>
<sequence length="156" mass="17233">MELDDTDRAILQALLKDSRASQRELSRIVGVAQGTITNRLKRLESSGVINGYSVVLNPESVGWTMTIMAGLCISKGKMIDVQQKIAADSRVFSVYDVTGDWDSMVLARVRDRADLDDLTKTVFTLEGVTRSFTHVVLNTVKEDGFAKPAPDKNIKE</sequence>
<evidence type="ECO:0000256" key="3">
    <source>
        <dbReference type="ARBA" id="ARBA00023163"/>
    </source>
</evidence>
<evidence type="ECO:0000256" key="1">
    <source>
        <dbReference type="ARBA" id="ARBA00023015"/>
    </source>
</evidence>
<dbReference type="CDD" id="cd00090">
    <property type="entry name" value="HTH_ARSR"/>
    <property type="match status" value="1"/>
</dbReference>
<dbReference type="Pfam" id="PF13412">
    <property type="entry name" value="HTH_24"/>
    <property type="match status" value="1"/>
</dbReference>
<dbReference type="EMBL" id="KP211929">
    <property type="protein sequence ID" value="ANV81214.1"/>
    <property type="molecule type" value="Genomic_DNA"/>
</dbReference>
<evidence type="ECO:0000256" key="2">
    <source>
        <dbReference type="ARBA" id="ARBA00023125"/>
    </source>
</evidence>
<protein>
    <submittedName>
        <fullName evidence="5">Transcriptional regulator (IclR family)</fullName>
    </submittedName>
</protein>
<dbReference type="PRINTS" id="PR00033">
    <property type="entry name" value="HTHASNC"/>
</dbReference>
<reference evidence="5" key="1">
    <citation type="submission" date="2014-11" db="EMBL/GenBank/DDBJ databases">
        <authorList>
            <person name="Zhu J."/>
            <person name="Qi W."/>
            <person name="Song R."/>
        </authorList>
    </citation>
    <scope>NUCLEOTIDE SEQUENCE</scope>
</reference>
<dbReference type="InterPro" id="IPR000485">
    <property type="entry name" value="AsnC-type_HTH_dom"/>
</dbReference>
<dbReference type="PANTHER" id="PTHR30154:SF34">
    <property type="entry name" value="TRANSCRIPTIONAL REGULATOR AZLB"/>
    <property type="match status" value="1"/>
</dbReference>
<feature type="domain" description="HTH asnC-type" evidence="4">
    <location>
        <begin position="3"/>
        <end position="64"/>
    </location>
</feature>
<dbReference type="Gene3D" id="3.30.70.920">
    <property type="match status" value="1"/>
</dbReference>
<dbReference type="PANTHER" id="PTHR30154">
    <property type="entry name" value="LEUCINE-RESPONSIVE REGULATORY PROTEIN"/>
    <property type="match status" value="1"/>
</dbReference>
<keyword evidence="2" id="KW-0238">DNA-binding</keyword>
<dbReference type="GO" id="GO:0043565">
    <property type="term" value="F:sequence-specific DNA binding"/>
    <property type="evidence" value="ECO:0007669"/>
    <property type="project" value="InterPro"/>
</dbReference>